<keyword evidence="3" id="KW-1185">Reference proteome</keyword>
<gene>
    <name evidence="2" type="ORF">BKK47_05020</name>
</gene>
<dbReference type="PANTHER" id="PTHR42994:SF1">
    <property type="entry name" value="PEPTIDASE T"/>
    <property type="match status" value="1"/>
</dbReference>
<name>A0A1V3IH18_9PAST</name>
<dbReference type="PANTHER" id="PTHR42994">
    <property type="entry name" value="PEPTIDASE T"/>
    <property type="match status" value="1"/>
</dbReference>
<dbReference type="STRING" id="1908257.BKK47_05020"/>
<proteinExistence type="predicted"/>
<dbReference type="Gene3D" id="3.40.630.10">
    <property type="entry name" value="Zn peptidases"/>
    <property type="match status" value="1"/>
</dbReference>
<organism evidence="2 3">
    <name type="scientific">Rodentibacter mrazii</name>
    <dbReference type="NCBI Taxonomy" id="1908257"/>
    <lineage>
        <taxon>Bacteria</taxon>
        <taxon>Pseudomonadati</taxon>
        <taxon>Pseudomonadota</taxon>
        <taxon>Gammaproteobacteria</taxon>
        <taxon>Pasteurellales</taxon>
        <taxon>Pasteurellaceae</taxon>
        <taxon>Rodentibacter</taxon>
    </lineage>
</organism>
<evidence type="ECO:0000313" key="3">
    <source>
        <dbReference type="Proteomes" id="UP000189426"/>
    </source>
</evidence>
<dbReference type="GO" id="GO:0005829">
    <property type="term" value="C:cytosol"/>
    <property type="evidence" value="ECO:0007669"/>
    <property type="project" value="TreeGrafter"/>
</dbReference>
<comment type="cofactor">
    <cofactor evidence="1">
        <name>Zn(2+)</name>
        <dbReference type="ChEBI" id="CHEBI:29105"/>
    </cofactor>
</comment>
<evidence type="ECO:0008006" key="4">
    <source>
        <dbReference type="Google" id="ProtNLM"/>
    </source>
</evidence>
<sequence>MIHKPIRGGTDGAFLAEKGLPCPNIFTGGYNFHSKHELISLEGMEKAVEVITEIVKFKKM</sequence>
<evidence type="ECO:0000256" key="1">
    <source>
        <dbReference type="ARBA" id="ARBA00001947"/>
    </source>
</evidence>
<dbReference type="EMBL" id="MLHG01000026">
    <property type="protein sequence ID" value="OOF40198.1"/>
    <property type="molecule type" value="Genomic_DNA"/>
</dbReference>
<reference evidence="2 3" key="1">
    <citation type="submission" date="2016-10" db="EMBL/GenBank/DDBJ databases">
        <title>Rodentibacter gen. nov. and new species.</title>
        <authorList>
            <person name="Christensen H."/>
        </authorList>
    </citation>
    <scope>NUCLEOTIDE SEQUENCE [LARGE SCALE GENOMIC DNA]</scope>
    <source>
        <strain evidence="2 3">Ppn418</strain>
    </source>
</reference>
<dbReference type="Proteomes" id="UP000189426">
    <property type="component" value="Unassembled WGS sequence"/>
</dbReference>
<dbReference type="GO" id="GO:0045148">
    <property type="term" value="F:tripeptide aminopeptidase activity"/>
    <property type="evidence" value="ECO:0007669"/>
    <property type="project" value="TreeGrafter"/>
</dbReference>
<comment type="caution">
    <text evidence="2">The sequence shown here is derived from an EMBL/GenBank/DDBJ whole genome shotgun (WGS) entry which is preliminary data.</text>
</comment>
<dbReference type="SUPFAM" id="SSF53187">
    <property type="entry name" value="Zn-dependent exopeptidases"/>
    <property type="match status" value="1"/>
</dbReference>
<accession>A0A1V3IH18</accession>
<dbReference type="AlphaFoldDB" id="A0A1V3IH18"/>
<protein>
    <recommendedName>
        <fullName evidence="4">Peptidase T</fullName>
    </recommendedName>
</protein>
<evidence type="ECO:0000313" key="2">
    <source>
        <dbReference type="EMBL" id="OOF40198.1"/>
    </source>
</evidence>